<comment type="cofactor">
    <cofactor evidence="1">
        <name>Mg(2+)</name>
        <dbReference type="ChEBI" id="CHEBI:18420"/>
    </cofactor>
</comment>
<dbReference type="Proteomes" id="UP001375382">
    <property type="component" value="Unassembled WGS sequence"/>
</dbReference>
<dbReference type="NCBIfam" id="TIGR01509">
    <property type="entry name" value="HAD-SF-IA-v3"/>
    <property type="match status" value="1"/>
</dbReference>
<comment type="caution">
    <text evidence="11">The sequence shown here is derived from an EMBL/GenBank/DDBJ whole genome shotgun (WGS) entry which is preliminary data.</text>
</comment>
<dbReference type="RefSeq" id="WP_335735589.1">
    <property type="nucleotide sequence ID" value="NZ_JALAAR010000005.1"/>
</dbReference>
<evidence type="ECO:0000256" key="8">
    <source>
        <dbReference type="ARBA" id="ARBA00044926"/>
    </source>
</evidence>
<evidence type="ECO:0000313" key="12">
    <source>
        <dbReference type="Proteomes" id="UP001375382"/>
    </source>
</evidence>
<evidence type="ECO:0000256" key="5">
    <source>
        <dbReference type="ARBA" id="ARBA00022842"/>
    </source>
</evidence>
<dbReference type="InterPro" id="IPR051600">
    <property type="entry name" value="Beta-PGM-like"/>
</dbReference>
<dbReference type="InterPro" id="IPR023198">
    <property type="entry name" value="PGP-like_dom2"/>
</dbReference>
<organism evidence="11 12">
    <name type="scientific">Rheinheimera muenzenbergensis</name>
    <dbReference type="NCBI Taxonomy" id="1193628"/>
    <lineage>
        <taxon>Bacteria</taxon>
        <taxon>Pseudomonadati</taxon>
        <taxon>Pseudomonadota</taxon>
        <taxon>Gammaproteobacteria</taxon>
        <taxon>Chromatiales</taxon>
        <taxon>Chromatiaceae</taxon>
        <taxon>Rheinheimera</taxon>
    </lineage>
</organism>
<keyword evidence="3" id="KW-0597">Phosphoprotein</keyword>
<dbReference type="InterPro" id="IPR010976">
    <property type="entry name" value="B-phosphoglucomutase_hydrolase"/>
</dbReference>
<dbReference type="SFLD" id="SFLDF00046">
    <property type="entry name" value="beta-phosphoglucomutase"/>
    <property type="match status" value="1"/>
</dbReference>
<name>A0ABU8C6Q0_9GAMM</name>
<keyword evidence="5" id="KW-0460">Magnesium</keyword>
<dbReference type="Gene3D" id="1.10.150.240">
    <property type="entry name" value="Putative phosphatase, domain 2"/>
    <property type="match status" value="1"/>
</dbReference>
<evidence type="ECO:0000256" key="7">
    <source>
        <dbReference type="ARBA" id="ARBA00023277"/>
    </source>
</evidence>
<dbReference type="PRINTS" id="PR00413">
    <property type="entry name" value="HADHALOGNASE"/>
</dbReference>
<dbReference type="PANTHER" id="PTHR46193">
    <property type="entry name" value="6-PHOSPHOGLUCONATE PHOSPHATASE"/>
    <property type="match status" value="1"/>
</dbReference>
<keyword evidence="12" id="KW-1185">Reference proteome</keyword>
<keyword evidence="4" id="KW-0479">Metal-binding</keyword>
<dbReference type="SUPFAM" id="SSF56784">
    <property type="entry name" value="HAD-like"/>
    <property type="match status" value="1"/>
</dbReference>
<dbReference type="InterPro" id="IPR023214">
    <property type="entry name" value="HAD_sf"/>
</dbReference>
<dbReference type="Gene3D" id="3.40.50.1000">
    <property type="entry name" value="HAD superfamily/HAD-like"/>
    <property type="match status" value="1"/>
</dbReference>
<evidence type="ECO:0000256" key="10">
    <source>
        <dbReference type="ARBA" id="ARBA00044991"/>
    </source>
</evidence>
<sequence>MSCRAVIFDLDGVLTDTAIYHFYAWKALADALGIAFTEHDNEQLKGVDRLGSLRWILQQGGLTLSGAEEARLMQQKNAHYLELIDHITPDNLYPGVAALFADLKQHGIKIGLASASKNAAFVVERLGIAAQFDYIADANNVVNSKPDPEVFLLAAKGLGVPPEHCIGVEDALAGIEAINRAGMKAIGIGDAKVLSGALKVYPTVQAITLVNIQRHCLG</sequence>
<dbReference type="EC" id="5.4.2.6" evidence="9"/>
<evidence type="ECO:0000256" key="9">
    <source>
        <dbReference type="ARBA" id="ARBA00044968"/>
    </source>
</evidence>
<dbReference type="InterPro" id="IPR006439">
    <property type="entry name" value="HAD-SF_hydro_IA"/>
</dbReference>
<keyword evidence="6 11" id="KW-0413">Isomerase</keyword>
<proteinExistence type="inferred from homology"/>
<comment type="catalytic activity">
    <reaction evidence="8">
        <text>beta-D-glucose 1-phosphate = beta-D-glucose 6-phosphate</text>
        <dbReference type="Rhea" id="RHEA:20113"/>
        <dbReference type="ChEBI" id="CHEBI:57684"/>
        <dbReference type="ChEBI" id="CHEBI:58247"/>
        <dbReference type="EC" id="5.4.2.6"/>
    </reaction>
</comment>
<dbReference type="SFLD" id="SFLDG01135">
    <property type="entry name" value="C1.5.6:_HAD__Beta-PGM__Phospha"/>
    <property type="match status" value="1"/>
</dbReference>
<evidence type="ECO:0000256" key="4">
    <source>
        <dbReference type="ARBA" id="ARBA00022723"/>
    </source>
</evidence>
<dbReference type="SFLD" id="SFLDG01129">
    <property type="entry name" value="C1.5:_HAD__Beta-PGM__Phosphata"/>
    <property type="match status" value="1"/>
</dbReference>
<dbReference type="InterPro" id="IPR036412">
    <property type="entry name" value="HAD-like_sf"/>
</dbReference>
<evidence type="ECO:0000313" key="11">
    <source>
        <dbReference type="EMBL" id="MEH8017182.1"/>
    </source>
</evidence>
<reference evidence="11 12" key="1">
    <citation type="journal article" date="2023" name="Ecotoxicol. Environ. Saf.">
        <title>Mercury remediation potential of mercury-resistant strain Rheinheimera metallidurans sp. nov. isolated from a municipal waste dumping site.</title>
        <authorList>
            <person name="Yadav V."/>
            <person name="Manjhi A."/>
            <person name="Vadakedath N."/>
        </authorList>
    </citation>
    <scope>NUCLEOTIDE SEQUENCE [LARGE SCALE GENOMIC DNA]</scope>
    <source>
        <strain evidence="11 12">E-49</strain>
    </source>
</reference>
<dbReference type="InterPro" id="IPR010972">
    <property type="entry name" value="Beta-PGM"/>
</dbReference>
<keyword evidence="7" id="KW-0119">Carbohydrate metabolism</keyword>
<evidence type="ECO:0000256" key="1">
    <source>
        <dbReference type="ARBA" id="ARBA00001946"/>
    </source>
</evidence>
<dbReference type="NCBIfam" id="TIGR02009">
    <property type="entry name" value="PGMB-YQAB-SF"/>
    <property type="match status" value="1"/>
</dbReference>
<dbReference type="NCBIfam" id="TIGR01990">
    <property type="entry name" value="bPGM"/>
    <property type="match status" value="1"/>
</dbReference>
<dbReference type="GO" id="GO:0008801">
    <property type="term" value="F:beta-phosphoglucomutase activity"/>
    <property type="evidence" value="ECO:0007669"/>
    <property type="project" value="UniProtKB-EC"/>
</dbReference>
<evidence type="ECO:0000256" key="3">
    <source>
        <dbReference type="ARBA" id="ARBA00022553"/>
    </source>
</evidence>
<dbReference type="SFLD" id="SFLDS00003">
    <property type="entry name" value="Haloacid_Dehalogenase"/>
    <property type="match status" value="1"/>
</dbReference>
<comment type="similarity">
    <text evidence="2">Belongs to the HAD-like hydrolase superfamily. CbbY/CbbZ/Gph/YieH family.</text>
</comment>
<dbReference type="PANTHER" id="PTHR46193:SF18">
    <property type="entry name" value="HEXITOL PHOSPHATASE B"/>
    <property type="match status" value="1"/>
</dbReference>
<dbReference type="Pfam" id="PF00702">
    <property type="entry name" value="Hydrolase"/>
    <property type="match status" value="1"/>
</dbReference>
<accession>A0ABU8C6Q0</accession>
<evidence type="ECO:0000256" key="6">
    <source>
        <dbReference type="ARBA" id="ARBA00023235"/>
    </source>
</evidence>
<gene>
    <name evidence="11" type="primary">pgmB</name>
    <name evidence="11" type="ORF">MN202_08060</name>
</gene>
<protein>
    <recommendedName>
        <fullName evidence="10">Beta-phosphoglucomutase</fullName>
        <ecNumber evidence="9">5.4.2.6</ecNumber>
    </recommendedName>
</protein>
<dbReference type="CDD" id="cd02598">
    <property type="entry name" value="HAD_BPGM"/>
    <property type="match status" value="1"/>
</dbReference>
<evidence type="ECO:0000256" key="2">
    <source>
        <dbReference type="ARBA" id="ARBA00006171"/>
    </source>
</evidence>
<dbReference type="EMBL" id="JALAAR010000005">
    <property type="protein sequence ID" value="MEH8017182.1"/>
    <property type="molecule type" value="Genomic_DNA"/>
</dbReference>